<keyword evidence="4 6" id="KW-0808">Transferase</keyword>
<keyword evidence="1 6" id="KW-0963">Cytoplasm</keyword>
<organism evidence="8 9">
    <name type="scientific">Hymenobacter setariae</name>
    <dbReference type="NCBI Taxonomy" id="2594794"/>
    <lineage>
        <taxon>Bacteria</taxon>
        <taxon>Pseudomonadati</taxon>
        <taxon>Bacteroidota</taxon>
        <taxon>Cytophagia</taxon>
        <taxon>Cytophagales</taxon>
        <taxon>Hymenobacteraceae</taxon>
        <taxon>Hymenobacter</taxon>
    </lineage>
</organism>
<comment type="similarity">
    <text evidence="6">Belongs to the methyltransferase superfamily. METTL16/RlmF family.</text>
</comment>
<keyword evidence="5 6" id="KW-0949">S-adenosyl-L-methionine</keyword>
<comment type="caution">
    <text evidence="8">The sequence shown here is derived from an EMBL/GenBank/DDBJ whole genome shotgun (WGS) entry which is preliminary data.</text>
</comment>
<evidence type="ECO:0000256" key="2">
    <source>
        <dbReference type="ARBA" id="ARBA00022552"/>
    </source>
</evidence>
<keyword evidence="2 6" id="KW-0698">rRNA processing</keyword>
<accession>A0A558BRE9</accession>
<feature type="region of interest" description="Disordered" evidence="7">
    <location>
        <begin position="1"/>
        <end position="21"/>
    </location>
</feature>
<evidence type="ECO:0000313" key="9">
    <source>
        <dbReference type="Proteomes" id="UP000317624"/>
    </source>
</evidence>
<evidence type="ECO:0000256" key="4">
    <source>
        <dbReference type="ARBA" id="ARBA00022679"/>
    </source>
</evidence>
<dbReference type="RefSeq" id="WP_144849611.1">
    <property type="nucleotide sequence ID" value="NZ_VMRJ01000004.1"/>
</dbReference>
<comment type="function">
    <text evidence="6">Specifically methylates the adenine in position 1618 of 23S rRNA.</text>
</comment>
<evidence type="ECO:0000313" key="8">
    <source>
        <dbReference type="EMBL" id="TVT39094.1"/>
    </source>
</evidence>
<dbReference type="InterPro" id="IPR029063">
    <property type="entry name" value="SAM-dependent_MTases_sf"/>
</dbReference>
<reference evidence="8 9" key="1">
    <citation type="submission" date="2019-07" db="EMBL/GenBank/DDBJ databases">
        <title>Hymenobacter sp. straun FUR1 Genome sequencing and assembly.</title>
        <authorList>
            <person name="Chhetri G."/>
        </authorList>
    </citation>
    <scope>NUCLEOTIDE SEQUENCE [LARGE SCALE GENOMIC DNA]</scope>
    <source>
        <strain evidence="8 9">Fur1</strain>
    </source>
</reference>
<evidence type="ECO:0000256" key="6">
    <source>
        <dbReference type="HAMAP-Rule" id="MF_01848"/>
    </source>
</evidence>
<dbReference type="InterPro" id="IPR010286">
    <property type="entry name" value="METTL16/RlmF"/>
</dbReference>
<proteinExistence type="inferred from homology"/>
<dbReference type="GO" id="GO:0070475">
    <property type="term" value="P:rRNA base methylation"/>
    <property type="evidence" value="ECO:0007669"/>
    <property type="project" value="TreeGrafter"/>
</dbReference>
<evidence type="ECO:0000256" key="1">
    <source>
        <dbReference type="ARBA" id="ARBA00022490"/>
    </source>
</evidence>
<sequence length="327" mass="35955">MPPQPKDLLASKTPLHPRNRHRERYNFDQLTKTSPPLAAFVHVNQFGNASIDFANPEAVKALNQALLKQFYGIAHWDIPAGYLCPPIPGRADYLHYVADLLADSNGGVLPRGKGISVLDIGVGANCIYPIIGHQEYGWRFVGSETDPVALRAARNIVSANDALAGSIDCRNQPDANHMLAGIPKRGEVFDATICNPPFYASLAEATAGSQRKTTNLGGRKAGRPAPPVRNFGGQASELWYPGGEEAFVRQLVKESQAQPTTSFWFTTLVSQSHTLPGIYKELQWAEAVEVKTIDMAQGQKKSRLVAWTFLTPEQQAAWREKRWAKAQ</sequence>
<dbReference type="InterPro" id="IPR016909">
    <property type="entry name" value="rRNA_lsu_MeTfrase_F"/>
</dbReference>
<name>A0A558BRE9_9BACT</name>
<keyword evidence="3 6" id="KW-0489">Methyltransferase</keyword>
<dbReference type="EMBL" id="VMRJ01000004">
    <property type="protein sequence ID" value="TVT39094.1"/>
    <property type="molecule type" value="Genomic_DNA"/>
</dbReference>
<dbReference type="PIRSF" id="PIRSF029038">
    <property type="entry name" value="Mtase_YbiN_prd"/>
    <property type="match status" value="1"/>
</dbReference>
<dbReference type="GO" id="GO:0052907">
    <property type="term" value="F:23S rRNA (adenine(1618)-N(6))-methyltransferase activity"/>
    <property type="evidence" value="ECO:0007669"/>
    <property type="project" value="UniProtKB-EC"/>
</dbReference>
<dbReference type="PANTHER" id="PTHR13393:SF0">
    <property type="entry name" value="RNA N6-ADENOSINE-METHYLTRANSFERASE METTL16"/>
    <property type="match status" value="1"/>
</dbReference>
<dbReference type="SUPFAM" id="SSF53335">
    <property type="entry name" value="S-adenosyl-L-methionine-dependent methyltransferases"/>
    <property type="match status" value="1"/>
</dbReference>
<protein>
    <recommendedName>
        <fullName evidence="6">Ribosomal RNA large subunit methyltransferase F</fullName>
        <ecNumber evidence="6">2.1.1.181</ecNumber>
    </recommendedName>
    <alternativeName>
        <fullName evidence="6">23S rRNA mA1618 methyltransferase</fullName>
    </alternativeName>
    <alternativeName>
        <fullName evidence="6">rRNA adenine N-6-methyltransferase</fullName>
    </alternativeName>
</protein>
<dbReference type="Pfam" id="PF05971">
    <property type="entry name" value="Methyltransf_10"/>
    <property type="match status" value="1"/>
</dbReference>
<evidence type="ECO:0000256" key="7">
    <source>
        <dbReference type="SAM" id="MobiDB-lite"/>
    </source>
</evidence>
<keyword evidence="9" id="KW-1185">Reference proteome</keyword>
<gene>
    <name evidence="6 8" type="primary">rlmF</name>
    <name evidence="8" type="ORF">FNT36_15635</name>
</gene>
<dbReference type="NCBIfam" id="NF008725">
    <property type="entry name" value="PRK11727.1"/>
    <property type="match status" value="1"/>
</dbReference>
<dbReference type="GO" id="GO:0005737">
    <property type="term" value="C:cytoplasm"/>
    <property type="evidence" value="ECO:0007669"/>
    <property type="project" value="UniProtKB-SubCell"/>
</dbReference>
<dbReference type="AlphaFoldDB" id="A0A558BRE9"/>
<comment type="catalytic activity">
    <reaction evidence="6">
        <text>adenosine(1618) in 23S rRNA + S-adenosyl-L-methionine = N(6)-methyladenosine(1618) in 23S rRNA + S-adenosyl-L-homocysteine + H(+)</text>
        <dbReference type="Rhea" id="RHEA:16497"/>
        <dbReference type="Rhea" id="RHEA-COMP:10229"/>
        <dbReference type="Rhea" id="RHEA-COMP:10231"/>
        <dbReference type="ChEBI" id="CHEBI:15378"/>
        <dbReference type="ChEBI" id="CHEBI:57856"/>
        <dbReference type="ChEBI" id="CHEBI:59789"/>
        <dbReference type="ChEBI" id="CHEBI:74411"/>
        <dbReference type="ChEBI" id="CHEBI:74449"/>
        <dbReference type="EC" id="2.1.1.181"/>
    </reaction>
</comment>
<dbReference type="PANTHER" id="PTHR13393">
    <property type="entry name" value="SAM-DEPENDENT METHYLTRANSFERASE"/>
    <property type="match status" value="1"/>
</dbReference>
<dbReference type="EC" id="2.1.1.181" evidence="6"/>
<dbReference type="HAMAP" id="MF_01848">
    <property type="entry name" value="23SrRNA_methyltr_F"/>
    <property type="match status" value="1"/>
</dbReference>
<comment type="subcellular location">
    <subcellularLocation>
        <location evidence="6">Cytoplasm</location>
    </subcellularLocation>
</comment>
<dbReference type="Proteomes" id="UP000317624">
    <property type="component" value="Unassembled WGS sequence"/>
</dbReference>
<dbReference type="Gene3D" id="3.40.50.150">
    <property type="entry name" value="Vaccinia Virus protein VP39"/>
    <property type="match status" value="1"/>
</dbReference>
<dbReference type="OrthoDB" id="29650at2"/>
<evidence type="ECO:0000256" key="5">
    <source>
        <dbReference type="ARBA" id="ARBA00022691"/>
    </source>
</evidence>
<evidence type="ECO:0000256" key="3">
    <source>
        <dbReference type="ARBA" id="ARBA00022603"/>
    </source>
</evidence>